<gene>
    <name evidence="1" type="ORF">GCM10008942_35410</name>
</gene>
<evidence type="ECO:0000313" key="2">
    <source>
        <dbReference type="Proteomes" id="UP001499951"/>
    </source>
</evidence>
<accession>A0ABN1F6D8</accession>
<reference evidence="1 2" key="1">
    <citation type="journal article" date="2019" name="Int. J. Syst. Evol. Microbiol.">
        <title>The Global Catalogue of Microorganisms (GCM) 10K type strain sequencing project: providing services to taxonomists for standard genome sequencing and annotation.</title>
        <authorList>
            <consortium name="The Broad Institute Genomics Platform"/>
            <consortium name="The Broad Institute Genome Sequencing Center for Infectious Disease"/>
            <person name="Wu L."/>
            <person name="Ma J."/>
        </authorList>
    </citation>
    <scope>NUCLEOTIDE SEQUENCE [LARGE SCALE GENOMIC DNA]</scope>
    <source>
        <strain evidence="1 2">JCM 15089</strain>
    </source>
</reference>
<dbReference type="EMBL" id="BAAADD010000010">
    <property type="protein sequence ID" value="GAA0583377.1"/>
    <property type="molecule type" value="Genomic_DNA"/>
</dbReference>
<name>A0ABN1F6D8_9PROT</name>
<evidence type="ECO:0000313" key="1">
    <source>
        <dbReference type="EMBL" id="GAA0583377.1"/>
    </source>
</evidence>
<keyword evidence="2" id="KW-1185">Reference proteome</keyword>
<sequence length="110" mass="12414">MPSVAKRSVVRTVLPAQAKDGWSTHCPFRNSPREARASKIEIESFQTTHFQNPISENVKSIRRFPAQVPDAARQSLYDAMHTNGTQAARASRIEIESFQTTRARKRDCDA</sequence>
<organism evidence="1 2">
    <name type="scientific">Rhizomicrobium electricum</name>
    <dbReference type="NCBI Taxonomy" id="480070"/>
    <lineage>
        <taxon>Bacteria</taxon>
        <taxon>Pseudomonadati</taxon>
        <taxon>Pseudomonadota</taxon>
        <taxon>Alphaproteobacteria</taxon>
        <taxon>Micropepsales</taxon>
        <taxon>Micropepsaceae</taxon>
        <taxon>Rhizomicrobium</taxon>
    </lineage>
</organism>
<dbReference type="Proteomes" id="UP001499951">
    <property type="component" value="Unassembled WGS sequence"/>
</dbReference>
<proteinExistence type="predicted"/>
<protein>
    <submittedName>
        <fullName evidence="1">Uncharacterized protein</fullName>
    </submittedName>
</protein>
<comment type="caution">
    <text evidence="1">The sequence shown here is derived from an EMBL/GenBank/DDBJ whole genome shotgun (WGS) entry which is preliminary data.</text>
</comment>
<dbReference type="RefSeq" id="WP_166937140.1">
    <property type="nucleotide sequence ID" value="NZ_BAAADD010000010.1"/>
</dbReference>